<evidence type="ECO:0000256" key="7">
    <source>
        <dbReference type="ARBA" id="ARBA00022692"/>
    </source>
</evidence>
<comment type="pathway">
    <text evidence="3">Protein modification; protein glycosylation.</text>
</comment>
<dbReference type="Proteomes" id="UP000807716">
    <property type="component" value="Unassembled WGS sequence"/>
</dbReference>
<keyword evidence="6" id="KW-0808">Transferase</keyword>
<evidence type="ECO:0000256" key="1">
    <source>
        <dbReference type="ARBA" id="ARBA00001946"/>
    </source>
</evidence>
<comment type="catalytic activity">
    <reaction evidence="12">
        <text>n isopentenyl diphosphate + (2E,6E)-farnesyl diphosphate = a di-trans,poly-cis-polyprenyl diphosphate + n diphosphate</text>
        <dbReference type="Rhea" id="RHEA:53008"/>
        <dbReference type="Rhea" id="RHEA-COMP:19494"/>
        <dbReference type="ChEBI" id="CHEBI:33019"/>
        <dbReference type="ChEBI" id="CHEBI:128769"/>
        <dbReference type="ChEBI" id="CHEBI:136960"/>
        <dbReference type="ChEBI" id="CHEBI:175763"/>
        <dbReference type="EC" id="2.5.1.87"/>
    </reaction>
</comment>
<dbReference type="PANTHER" id="PTHR21528">
    <property type="entry name" value="DEHYDRODOLICHYL DIPHOSPHATE SYNTHASE COMPLEX SUBUNIT NUS1"/>
    <property type="match status" value="1"/>
</dbReference>
<keyword evidence="14" id="KW-1185">Reference proteome</keyword>
<evidence type="ECO:0000256" key="6">
    <source>
        <dbReference type="ARBA" id="ARBA00022679"/>
    </source>
</evidence>
<evidence type="ECO:0000256" key="5">
    <source>
        <dbReference type="ARBA" id="ARBA00012596"/>
    </source>
</evidence>
<sequence length="329" mass="37448">MPTQIMNRRTGHKEPSHVDTLIAEHPAIHPLSSPTDNTGNATPASSKRELAFTVLHFVLKPVYFLLFVLMHIGNELLISLRSLKTILRMWFLAHKYPISPPIVRLLRDDLEGKLAKKPTHLAVVLPVMHGDEDTWQDRVAELAQWSIATGIKCLSIMRTDAITTENLAHLQARMDFTFAEFFEADNVIPVALARTLSPTADDFEETPSQIKKRIHHGRQFDLDVVILNERDGHERVASSVQALGVASLEKKVSSSQIDTSYIDSILSAELSEPELLIVFKDQLDLSSYSPWHLRLTEIYHEPDQYFVPQYTMYLEALFCYSKCDRRFGK</sequence>
<dbReference type="SUPFAM" id="SSF64005">
    <property type="entry name" value="Undecaprenyl diphosphate synthase"/>
    <property type="match status" value="1"/>
</dbReference>
<dbReference type="EMBL" id="JAAAJB010000009">
    <property type="protein sequence ID" value="KAG0270228.1"/>
    <property type="molecule type" value="Genomic_DNA"/>
</dbReference>
<keyword evidence="8" id="KW-0256">Endoplasmic reticulum</keyword>
<name>A0A9P6UDA3_9FUNG</name>
<dbReference type="GO" id="GO:0005789">
    <property type="term" value="C:endoplasmic reticulum membrane"/>
    <property type="evidence" value="ECO:0007669"/>
    <property type="project" value="UniProtKB-SubCell"/>
</dbReference>
<proteinExistence type="inferred from homology"/>
<comment type="similarity">
    <text evidence="4">Belongs to the UPP synthase family.</text>
</comment>
<dbReference type="InterPro" id="IPR038887">
    <property type="entry name" value="Nus1/NgBR"/>
</dbReference>
<evidence type="ECO:0000256" key="9">
    <source>
        <dbReference type="ARBA" id="ARBA00022842"/>
    </source>
</evidence>
<organism evidence="13 14">
    <name type="scientific">Actinomortierella ambigua</name>
    <dbReference type="NCBI Taxonomy" id="1343610"/>
    <lineage>
        <taxon>Eukaryota</taxon>
        <taxon>Fungi</taxon>
        <taxon>Fungi incertae sedis</taxon>
        <taxon>Mucoromycota</taxon>
        <taxon>Mortierellomycotina</taxon>
        <taxon>Mortierellomycetes</taxon>
        <taxon>Mortierellales</taxon>
        <taxon>Mortierellaceae</taxon>
        <taxon>Actinomortierella</taxon>
    </lineage>
</organism>
<dbReference type="GO" id="GO:0045547">
    <property type="term" value="F:ditrans,polycis-polyprenyl diphosphate synthase [(2E,6E)-farnesyl diphosphate specific] activity"/>
    <property type="evidence" value="ECO:0007669"/>
    <property type="project" value="UniProtKB-EC"/>
</dbReference>
<keyword evidence="7" id="KW-0812">Transmembrane</keyword>
<dbReference type="AlphaFoldDB" id="A0A9P6UDA3"/>
<evidence type="ECO:0000313" key="13">
    <source>
        <dbReference type="EMBL" id="KAG0270228.1"/>
    </source>
</evidence>
<keyword evidence="10" id="KW-1133">Transmembrane helix</keyword>
<dbReference type="PANTHER" id="PTHR21528:SF0">
    <property type="entry name" value="DEHYDRODOLICHYL DIPHOSPHATE SYNTHASE COMPLEX SUBUNIT NUS1"/>
    <property type="match status" value="1"/>
</dbReference>
<evidence type="ECO:0000256" key="12">
    <source>
        <dbReference type="ARBA" id="ARBA00047353"/>
    </source>
</evidence>
<evidence type="ECO:0000256" key="8">
    <source>
        <dbReference type="ARBA" id="ARBA00022824"/>
    </source>
</evidence>
<comment type="subcellular location">
    <subcellularLocation>
        <location evidence="2">Endoplasmic reticulum membrane</location>
    </subcellularLocation>
</comment>
<comment type="caution">
    <text evidence="13">The sequence shown here is derived from an EMBL/GenBank/DDBJ whole genome shotgun (WGS) entry which is preliminary data.</text>
</comment>
<keyword evidence="11" id="KW-0472">Membrane</keyword>
<gene>
    <name evidence="13" type="ORF">DFQ27_009606</name>
</gene>
<reference evidence="13" key="1">
    <citation type="journal article" date="2020" name="Fungal Divers.">
        <title>Resolving the Mortierellaceae phylogeny through synthesis of multi-gene phylogenetics and phylogenomics.</title>
        <authorList>
            <person name="Vandepol N."/>
            <person name="Liber J."/>
            <person name="Desiro A."/>
            <person name="Na H."/>
            <person name="Kennedy M."/>
            <person name="Barry K."/>
            <person name="Grigoriev I.V."/>
            <person name="Miller A.N."/>
            <person name="O'Donnell K."/>
            <person name="Stajich J.E."/>
            <person name="Bonito G."/>
        </authorList>
    </citation>
    <scope>NUCLEOTIDE SEQUENCE</scope>
    <source>
        <strain evidence="13">BC1065</strain>
    </source>
</reference>
<evidence type="ECO:0000256" key="10">
    <source>
        <dbReference type="ARBA" id="ARBA00022989"/>
    </source>
</evidence>
<evidence type="ECO:0000313" key="14">
    <source>
        <dbReference type="Proteomes" id="UP000807716"/>
    </source>
</evidence>
<evidence type="ECO:0000256" key="3">
    <source>
        <dbReference type="ARBA" id="ARBA00004922"/>
    </source>
</evidence>
<dbReference type="EC" id="2.5.1.87" evidence="5"/>
<evidence type="ECO:0000256" key="11">
    <source>
        <dbReference type="ARBA" id="ARBA00023136"/>
    </source>
</evidence>
<comment type="cofactor">
    <cofactor evidence="1">
        <name>Mg(2+)</name>
        <dbReference type="ChEBI" id="CHEBI:18420"/>
    </cofactor>
</comment>
<evidence type="ECO:0000256" key="2">
    <source>
        <dbReference type="ARBA" id="ARBA00004586"/>
    </source>
</evidence>
<dbReference type="Gene3D" id="3.40.1180.10">
    <property type="entry name" value="Decaprenyl diphosphate synthase-like"/>
    <property type="match status" value="1"/>
</dbReference>
<dbReference type="GO" id="GO:1904423">
    <property type="term" value="C:dehydrodolichyl diphosphate synthase complex"/>
    <property type="evidence" value="ECO:0007669"/>
    <property type="project" value="InterPro"/>
</dbReference>
<dbReference type="OrthoDB" id="19639at2759"/>
<keyword evidence="9" id="KW-0460">Magnesium</keyword>
<dbReference type="InterPro" id="IPR036424">
    <property type="entry name" value="UPP_synth-like_sf"/>
</dbReference>
<protein>
    <recommendedName>
        <fullName evidence="5">ditrans,polycis-polyprenyl diphosphate synthase [(2E,6E)-farnesyldiphosphate specific]</fullName>
        <ecNumber evidence="5">2.5.1.87</ecNumber>
    </recommendedName>
</protein>
<evidence type="ECO:0000256" key="4">
    <source>
        <dbReference type="ARBA" id="ARBA00005432"/>
    </source>
</evidence>
<accession>A0A9P6UDA3</accession>